<dbReference type="Gene3D" id="3.40.50.150">
    <property type="entry name" value="Vaccinia Virus protein VP39"/>
    <property type="match status" value="1"/>
</dbReference>
<feature type="domain" description="DNA methylase N-4/N-6" evidence="5">
    <location>
        <begin position="26"/>
        <end position="245"/>
    </location>
</feature>
<dbReference type="GO" id="GO:0003677">
    <property type="term" value="F:DNA binding"/>
    <property type="evidence" value="ECO:0007669"/>
    <property type="project" value="InterPro"/>
</dbReference>
<dbReference type="GO" id="GO:0005737">
    <property type="term" value="C:cytoplasm"/>
    <property type="evidence" value="ECO:0007669"/>
    <property type="project" value="TreeGrafter"/>
</dbReference>
<dbReference type="InterPro" id="IPR002052">
    <property type="entry name" value="DNA_methylase_N6_adenine_CS"/>
</dbReference>
<sequence>MKELEFNKIYNMDCIEGMKYIPSNTIDLVITDPPFAIEFKAKRSNYNRTQSRVLEGYNEIPQEKYYEFTFEWMKEAYRVLKESGSMYVFSGWNNLKDILAAIDELGFITVNHIIWKYQFGVVTKRKFVSSHYHCLYVCKNDEKRKFFPYSRYDKESKGERGKSLHYEDKEDVWVIKREYWNGDQKTPTKLPAELIKKILMYSSEEGNIILDPFLGSGQVAVISKMLNRQYIGFEIVKEYYEFAKERLEKGLYRIKEINKMNEPQPLLLFDKGKTRYGANNFTFLKTAKQIGKRLKSIPKLWNGRKSILEMKKVNFPHWKQMEWIGFYFQFLCEKYLSKIMKIPGPKYGRVEFDSFKNILWDFKAHAMNTSSHQIIVNDSEATANGIKDYGAVGLVLALGKVLYNDEDRTFQKWHEALKGGKSKYEIERIKRGAWSRLRKVSFDLQQISFIRITDDTLVKCGSFQRDFRNAGGQPRREKVLLDLEKIDEELVYFIEF</sequence>
<keyword evidence="2" id="KW-0489">Methyltransferase</keyword>
<evidence type="ECO:0000313" key="6">
    <source>
        <dbReference type="EMBL" id="PIS39613.1"/>
    </source>
</evidence>
<protein>
    <recommendedName>
        <fullName evidence="4">Methyltransferase</fullName>
        <ecNumber evidence="4">2.1.1.-</ecNumber>
    </recommendedName>
</protein>
<dbReference type="EC" id="2.1.1.-" evidence="4"/>
<dbReference type="InterPro" id="IPR029063">
    <property type="entry name" value="SAM-dependent_MTases_sf"/>
</dbReference>
<dbReference type="EMBL" id="PEYD01000019">
    <property type="protein sequence ID" value="PIS39613.1"/>
    <property type="molecule type" value="Genomic_DNA"/>
</dbReference>
<name>A0A2H0YPB5_9BACT</name>
<comment type="similarity">
    <text evidence="1 4">Belongs to the N(4)/N(6)-methyltransferase family.</text>
</comment>
<dbReference type="InterPro" id="IPR002941">
    <property type="entry name" value="DNA_methylase_N4/N6"/>
</dbReference>
<dbReference type="PRINTS" id="PR00508">
    <property type="entry name" value="S21N4MTFRASE"/>
</dbReference>
<dbReference type="Pfam" id="PF01555">
    <property type="entry name" value="N6_N4_Mtase"/>
    <property type="match status" value="1"/>
</dbReference>
<evidence type="ECO:0000256" key="4">
    <source>
        <dbReference type="RuleBase" id="RU362026"/>
    </source>
</evidence>
<dbReference type="InterPro" id="IPR001091">
    <property type="entry name" value="RM_Methyltransferase"/>
</dbReference>
<evidence type="ECO:0000313" key="7">
    <source>
        <dbReference type="Proteomes" id="UP000230088"/>
    </source>
</evidence>
<dbReference type="PANTHER" id="PTHR13370">
    <property type="entry name" value="RNA METHYLASE-RELATED"/>
    <property type="match status" value="1"/>
</dbReference>
<proteinExistence type="inferred from homology"/>
<evidence type="ECO:0000259" key="5">
    <source>
        <dbReference type="Pfam" id="PF01555"/>
    </source>
</evidence>
<evidence type="ECO:0000256" key="3">
    <source>
        <dbReference type="ARBA" id="ARBA00022679"/>
    </source>
</evidence>
<dbReference type="PANTHER" id="PTHR13370:SF3">
    <property type="entry name" value="TRNA (GUANINE(10)-N2)-METHYLTRANSFERASE HOMOLOG"/>
    <property type="match status" value="1"/>
</dbReference>
<organism evidence="6 7">
    <name type="scientific">Candidatus Nealsonbacteria bacterium CG08_land_8_20_14_0_20_38_20</name>
    <dbReference type="NCBI Taxonomy" id="1974705"/>
    <lineage>
        <taxon>Bacteria</taxon>
        <taxon>Candidatus Nealsoniibacteriota</taxon>
    </lineage>
</organism>
<dbReference type="GO" id="GO:0008170">
    <property type="term" value="F:N-methyltransferase activity"/>
    <property type="evidence" value="ECO:0007669"/>
    <property type="project" value="InterPro"/>
</dbReference>
<keyword evidence="3" id="KW-0808">Transferase</keyword>
<dbReference type="SUPFAM" id="SSF53335">
    <property type="entry name" value="S-adenosyl-L-methionine-dependent methyltransferases"/>
    <property type="match status" value="1"/>
</dbReference>
<dbReference type="AlphaFoldDB" id="A0A2H0YPB5"/>
<dbReference type="Proteomes" id="UP000230088">
    <property type="component" value="Unassembled WGS sequence"/>
</dbReference>
<evidence type="ECO:0000256" key="2">
    <source>
        <dbReference type="ARBA" id="ARBA00022603"/>
    </source>
</evidence>
<gene>
    <name evidence="6" type="ORF">COT33_01020</name>
</gene>
<dbReference type="PROSITE" id="PS00092">
    <property type="entry name" value="N6_MTASE"/>
    <property type="match status" value="1"/>
</dbReference>
<comment type="caution">
    <text evidence="6">The sequence shown here is derived from an EMBL/GenBank/DDBJ whole genome shotgun (WGS) entry which is preliminary data.</text>
</comment>
<dbReference type="GO" id="GO:0032259">
    <property type="term" value="P:methylation"/>
    <property type="evidence" value="ECO:0007669"/>
    <property type="project" value="UniProtKB-KW"/>
</dbReference>
<accession>A0A2H0YPB5</accession>
<reference evidence="7" key="1">
    <citation type="submission" date="2017-09" db="EMBL/GenBank/DDBJ databases">
        <title>Depth-based differentiation of microbial function through sediment-hosted aquifers and enrichment of novel symbionts in the deep terrestrial subsurface.</title>
        <authorList>
            <person name="Probst A.J."/>
            <person name="Ladd B."/>
            <person name="Jarett J.K."/>
            <person name="Geller-Mcgrath D.E."/>
            <person name="Sieber C.M.K."/>
            <person name="Emerson J.B."/>
            <person name="Anantharaman K."/>
            <person name="Thomas B.C."/>
            <person name="Malmstrom R."/>
            <person name="Stieglmeier M."/>
            <person name="Klingl A."/>
            <person name="Woyke T."/>
            <person name="Ryan C.M."/>
            <person name="Banfield J.F."/>
        </authorList>
    </citation>
    <scope>NUCLEOTIDE SEQUENCE [LARGE SCALE GENOMIC DNA]</scope>
</reference>
<evidence type="ECO:0000256" key="1">
    <source>
        <dbReference type="ARBA" id="ARBA00006594"/>
    </source>
</evidence>